<evidence type="ECO:0000313" key="2">
    <source>
        <dbReference type="EMBL" id="MXO58470.1"/>
    </source>
</evidence>
<protein>
    <recommendedName>
        <fullName evidence="4">Heme exporter protein D</fullName>
    </recommendedName>
</protein>
<dbReference type="EMBL" id="WTYM01000026">
    <property type="protein sequence ID" value="MXO58470.1"/>
    <property type="molecule type" value="Genomic_DNA"/>
</dbReference>
<dbReference type="Proteomes" id="UP000433652">
    <property type="component" value="Unassembled WGS sequence"/>
</dbReference>
<evidence type="ECO:0000256" key="1">
    <source>
        <dbReference type="SAM" id="Phobius"/>
    </source>
</evidence>
<evidence type="ECO:0008006" key="4">
    <source>
        <dbReference type="Google" id="ProtNLM"/>
    </source>
</evidence>
<keyword evidence="3" id="KW-1185">Reference proteome</keyword>
<proteinExistence type="predicted"/>
<organism evidence="2 3">
    <name type="scientific">Croceibacterium salegens</name>
    <dbReference type="NCBI Taxonomy" id="1737568"/>
    <lineage>
        <taxon>Bacteria</taxon>
        <taxon>Pseudomonadati</taxon>
        <taxon>Pseudomonadota</taxon>
        <taxon>Alphaproteobacteria</taxon>
        <taxon>Sphingomonadales</taxon>
        <taxon>Erythrobacteraceae</taxon>
        <taxon>Croceibacterium</taxon>
    </lineage>
</organism>
<keyword evidence="1" id="KW-0472">Membrane</keyword>
<sequence length="45" mass="5221">MIDFVFVIYGFLLVLMIGLAVRLDSRRRQRRRQAEAASVLNEPLS</sequence>
<gene>
    <name evidence="2" type="ORF">GRI89_02770</name>
</gene>
<keyword evidence="1" id="KW-0812">Transmembrane</keyword>
<reference evidence="2 3" key="1">
    <citation type="submission" date="2019-12" db="EMBL/GenBank/DDBJ databases">
        <title>Genomic-based taxomic classification of the family Erythrobacteraceae.</title>
        <authorList>
            <person name="Xu L."/>
        </authorList>
    </citation>
    <scope>NUCLEOTIDE SEQUENCE [LARGE SCALE GENOMIC DNA]</scope>
    <source>
        <strain evidence="2 3">MCCC 1K01500</strain>
    </source>
</reference>
<dbReference type="RefSeq" id="WP_159791977.1">
    <property type="nucleotide sequence ID" value="NZ_WTYM01000026.1"/>
</dbReference>
<feature type="transmembrane region" description="Helical" evidence="1">
    <location>
        <begin position="6"/>
        <end position="23"/>
    </location>
</feature>
<evidence type="ECO:0000313" key="3">
    <source>
        <dbReference type="Proteomes" id="UP000433652"/>
    </source>
</evidence>
<comment type="caution">
    <text evidence="2">The sequence shown here is derived from an EMBL/GenBank/DDBJ whole genome shotgun (WGS) entry which is preliminary data.</text>
</comment>
<keyword evidence="1" id="KW-1133">Transmembrane helix</keyword>
<dbReference type="AlphaFoldDB" id="A0A6I4SU46"/>
<name>A0A6I4SU46_9SPHN</name>
<accession>A0A6I4SU46</accession>